<dbReference type="AlphaFoldDB" id="A0AA36DMM8"/>
<feature type="region of interest" description="Disordered" evidence="1">
    <location>
        <begin position="179"/>
        <end position="204"/>
    </location>
</feature>
<dbReference type="EMBL" id="CATQJL010000001">
    <property type="protein sequence ID" value="CAJ0589590.1"/>
    <property type="molecule type" value="Genomic_DNA"/>
</dbReference>
<evidence type="ECO:0000313" key="3">
    <source>
        <dbReference type="Proteomes" id="UP001176961"/>
    </source>
</evidence>
<organism evidence="2 3">
    <name type="scientific">Cylicocyclus nassatus</name>
    <name type="common">Nematode worm</name>
    <dbReference type="NCBI Taxonomy" id="53992"/>
    <lineage>
        <taxon>Eukaryota</taxon>
        <taxon>Metazoa</taxon>
        <taxon>Ecdysozoa</taxon>
        <taxon>Nematoda</taxon>
        <taxon>Chromadorea</taxon>
        <taxon>Rhabditida</taxon>
        <taxon>Rhabditina</taxon>
        <taxon>Rhabditomorpha</taxon>
        <taxon>Strongyloidea</taxon>
        <taxon>Strongylidae</taxon>
        <taxon>Cylicocyclus</taxon>
    </lineage>
</organism>
<gene>
    <name evidence="2" type="ORF">CYNAS_LOCUS1573</name>
</gene>
<reference evidence="2" key="1">
    <citation type="submission" date="2023-07" db="EMBL/GenBank/DDBJ databases">
        <authorList>
            <consortium name="CYATHOMIX"/>
        </authorList>
    </citation>
    <scope>NUCLEOTIDE SEQUENCE</scope>
    <source>
        <strain evidence="2">N/A</strain>
    </source>
</reference>
<dbReference type="Proteomes" id="UP001176961">
    <property type="component" value="Unassembled WGS sequence"/>
</dbReference>
<name>A0AA36DMM8_CYLNA</name>
<evidence type="ECO:0000313" key="2">
    <source>
        <dbReference type="EMBL" id="CAJ0589590.1"/>
    </source>
</evidence>
<accession>A0AA36DMM8</accession>
<sequence length="316" mass="35747">MEGGGRVADVWILVESPILPCLPNDLNLNNPKATKIDTLALEQKQSNSLRLAYVDTVWLTKGIPSNFDEDLPHSIQLRRRSSKDCIQEEAFGCNHALNELLTISQKSEDSDSLRSTWSKMVDVEPSINALGSDDDLRSVFNIQAITEPTDSMADDERSMASVIRMETLQECEKQLITFSEEEDSDSGAHCEEEDSQENGTEETVEAVDLKFDEDDVEEYGKKTPEAPVTFDAEPADKIPPGHITLPHIRRINFDSETDNSLQKPFEVLQIRRVKKPKRTNDERTRRRSQKTTPSERCKCEQLRIDPKLKTKACAIL</sequence>
<proteinExistence type="predicted"/>
<comment type="caution">
    <text evidence="2">The sequence shown here is derived from an EMBL/GenBank/DDBJ whole genome shotgun (WGS) entry which is preliminary data.</text>
</comment>
<evidence type="ECO:0000256" key="1">
    <source>
        <dbReference type="SAM" id="MobiDB-lite"/>
    </source>
</evidence>
<protein>
    <submittedName>
        <fullName evidence="2">Uncharacterized protein</fullName>
    </submittedName>
</protein>
<keyword evidence="3" id="KW-1185">Reference proteome</keyword>
<feature type="region of interest" description="Disordered" evidence="1">
    <location>
        <begin position="273"/>
        <end position="295"/>
    </location>
</feature>